<comment type="caution">
    <text evidence="2">The sequence shown here is derived from an EMBL/GenBank/DDBJ whole genome shotgun (WGS) entry which is preliminary data.</text>
</comment>
<feature type="region of interest" description="Disordered" evidence="1">
    <location>
        <begin position="184"/>
        <end position="203"/>
    </location>
</feature>
<reference evidence="2" key="1">
    <citation type="submission" date="2023-11" db="EMBL/GenBank/DDBJ databases">
        <title>Genome assemblies of two species of porcelain crab, Petrolisthes cinctipes and Petrolisthes manimaculis (Anomura: Porcellanidae).</title>
        <authorList>
            <person name="Angst P."/>
        </authorList>
    </citation>
    <scope>NUCLEOTIDE SEQUENCE</scope>
    <source>
        <strain evidence="2">PB745_02</strain>
        <tissue evidence="2">Gill</tissue>
    </source>
</reference>
<organism evidence="2 3">
    <name type="scientific">Petrolisthes manimaculis</name>
    <dbReference type="NCBI Taxonomy" id="1843537"/>
    <lineage>
        <taxon>Eukaryota</taxon>
        <taxon>Metazoa</taxon>
        <taxon>Ecdysozoa</taxon>
        <taxon>Arthropoda</taxon>
        <taxon>Crustacea</taxon>
        <taxon>Multicrustacea</taxon>
        <taxon>Malacostraca</taxon>
        <taxon>Eumalacostraca</taxon>
        <taxon>Eucarida</taxon>
        <taxon>Decapoda</taxon>
        <taxon>Pleocyemata</taxon>
        <taxon>Anomura</taxon>
        <taxon>Galatheoidea</taxon>
        <taxon>Porcellanidae</taxon>
        <taxon>Petrolisthes</taxon>
    </lineage>
</organism>
<accession>A0AAE1TY77</accession>
<keyword evidence="3" id="KW-1185">Reference proteome</keyword>
<proteinExistence type="predicted"/>
<gene>
    <name evidence="2" type="ORF">Pmani_025657</name>
</gene>
<name>A0AAE1TY77_9EUCA</name>
<dbReference type="Proteomes" id="UP001292094">
    <property type="component" value="Unassembled WGS sequence"/>
</dbReference>
<feature type="region of interest" description="Disordered" evidence="1">
    <location>
        <begin position="1"/>
        <end position="108"/>
    </location>
</feature>
<feature type="compositionally biased region" description="Polar residues" evidence="1">
    <location>
        <begin position="1"/>
        <end position="27"/>
    </location>
</feature>
<feature type="compositionally biased region" description="Low complexity" evidence="1">
    <location>
        <begin position="135"/>
        <end position="146"/>
    </location>
</feature>
<sequence length="256" mass="28571">MSSCGTHPSVVVSSPMQQQRHMSNPNHRNSRKMVERTHSNHGTRSYTRGNVNHSPSKDRSYPSRRPPPLPMNQESIYLGSFHTSPEDMSGSSVSTHARPHKNRREKKDLPVFDIEDILQDHSATFPKNTSRHAKLSSSSRKNNNSLYLAPVQPDSKHLRPQELYLTLPSIHSFCSQCSPTTITARPSLSPPRSPGNNASSVNLTPTKTEEGMVGIAMPVHDSLVHFAKTAPMNRPITMAELDVDNVKVKLRMEVNK</sequence>
<dbReference type="AlphaFoldDB" id="A0AAE1TY77"/>
<evidence type="ECO:0000313" key="2">
    <source>
        <dbReference type="EMBL" id="KAK4302252.1"/>
    </source>
</evidence>
<protein>
    <submittedName>
        <fullName evidence="2">Uncharacterized protein</fullName>
    </submittedName>
</protein>
<evidence type="ECO:0000313" key="3">
    <source>
        <dbReference type="Proteomes" id="UP001292094"/>
    </source>
</evidence>
<evidence type="ECO:0000256" key="1">
    <source>
        <dbReference type="SAM" id="MobiDB-lite"/>
    </source>
</evidence>
<feature type="compositionally biased region" description="Polar residues" evidence="1">
    <location>
        <begin position="40"/>
        <end position="53"/>
    </location>
</feature>
<dbReference type="EMBL" id="JAWZYT010002761">
    <property type="protein sequence ID" value="KAK4302252.1"/>
    <property type="molecule type" value="Genomic_DNA"/>
</dbReference>
<feature type="region of interest" description="Disordered" evidence="1">
    <location>
        <begin position="123"/>
        <end position="153"/>
    </location>
</feature>
<feature type="compositionally biased region" description="Polar residues" evidence="1">
    <location>
        <begin position="194"/>
        <end position="203"/>
    </location>
</feature>